<proteinExistence type="predicted"/>
<evidence type="ECO:0000313" key="2">
    <source>
        <dbReference type="RefSeq" id="XP_002735264.1"/>
    </source>
</evidence>
<sequence length="192" mass="22675">MPRKITNIHHLVGNFSPFSRNEIFQKFFFTGNNLFNVCMKCPKFGIGRIATRQRWTLLYPNEPSYFQITRVKIDPSRKDLDGGKIWGVKTWRGYRIEEEKLITSAFKKEWILIRKSDEKEFCEFQSDPLRDFAVVPSHRPLPPLLKAMVLQQYDNRNIDTDEEPMLKLVVEKGPETRLLQPEDVERLKQTTS</sequence>
<accession>A0ABM0GQT4</accession>
<dbReference type="PANTHER" id="PTHR28589">
    <property type="entry name" value="28S RIBOSOMAL PROTEIN S34, MITOCHONDRIAL"/>
    <property type="match status" value="1"/>
</dbReference>
<dbReference type="RefSeq" id="XP_002735264.1">
    <property type="nucleotide sequence ID" value="XM_002735218.2"/>
</dbReference>
<gene>
    <name evidence="2" type="primary">LOC100377924</name>
</gene>
<name>A0ABM0GQT4_SACKO</name>
<dbReference type="Proteomes" id="UP000694865">
    <property type="component" value="Unplaced"/>
</dbReference>
<dbReference type="Pfam" id="PF16053">
    <property type="entry name" value="MRP-S34"/>
    <property type="match status" value="1"/>
</dbReference>
<reference evidence="2" key="1">
    <citation type="submission" date="2025-08" db="UniProtKB">
        <authorList>
            <consortium name="RefSeq"/>
        </authorList>
    </citation>
    <scope>IDENTIFICATION</scope>
    <source>
        <tissue evidence="2">Testes</tissue>
    </source>
</reference>
<dbReference type="InterPro" id="IPR032053">
    <property type="entry name" value="Ribosomal_mS34"/>
</dbReference>
<dbReference type="GeneID" id="100377924"/>
<organism evidence="1 2">
    <name type="scientific">Saccoglossus kowalevskii</name>
    <name type="common">Acorn worm</name>
    <dbReference type="NCBI Taxonomy" id="10224"/>
    <lineage>
        <taxon>Eukaryota</taxon>
        <taxon>Metazoa</taxon>
        <taxon>Hemichordata</taxon>
        <taxon>Enteropneusta</taxon>
        <taxon>Harrimaniidae</taxon>
        <taxon>Saccoglossus</taxon>
    </lineage>
</organism>
<dbReference type="PANTHER" id="PTHR28589:SF1">
    <property type="entry name" value="SMALL RIBOSOMAL SUBUNIT PROTEIN MS34"/>
    <property type="match status" value="1"/>
</dbReference>
<protein>
    <submittedName>
        <fullName evidence="2">28S ribosomal protein S34, mitochondrial-like</fullName>
    </submittedName>
</protein>
<keyword evidence="1" id="KW-1185">Reference proteome</keyword>
<evidence type="ECO:0000313" key="1">
    <source>
        <dbReference type="Proteomes" id="UP000694865"/>
    </source>
</evidence>